<keyword evidence="1" id="KW-0206">Cytoskeleton</keyword>
<dbReference type="Pfam" id="PF00635">
    <property type="entry name" value="Motile_Sperm"/>
    <property type="match status" value="1"/>
</dbReference>
<dbReference type="InterPro" id="IPR013783">
    <property type="entry name" value="Ig-like_fold"/>
</dbReference>
<dbReference type="AlphaFoldDB" id="A0A914ZEZ0"/>
<evidence type="ECO:0000313" key="3">
    <source>
        <dbReference type="Proteomes" id="UP000887569"/>
    </source>
</evidence>
<name>A0A914ZEZ0_PARUN</name>
<dbReference type="InterPro" id="IPR000535">
    <property type="entry name" value="MSP_dom"/>
</dbReference>
<dbReference type="PROSITE" id="PS50202">
    <property type="entry name" value="MSP"/>
    <property type="match status" value="1"/>
</dbReference>
<organism evidence="3 4">
    <name type="scientific">Parascaris univalens</name>
    <name type="common">Nematode worm</name>
    <dbReference type="NCBI Taxonomy" id="6257"/>
    <lineage>
        <taxon>Eukaryota</taxon>
        <taxon>Metazoa</taxon>
        <taxon>Ecdysozoa</taxon>
        <taxon>Nematoda</taxon>
        <taxon>Chromadorea</taxon>
        <taxon>Rhabditida</taxon>
        <taxon>Spirurina</taxon>
        <taxon>Ascaridomorpha</taxon>
        <taxon>Ascaridoidea</taxon>
        <taxon>Ascarididae</taxon>
        <taxon>Parascaris</taxon>
    </lineage>
</organism>
<evidence type="ECO:0000256" key="1">
    <source>
        <dbReference type="RuleBase" id="RU003425"/>
    </source>
</evidence>
<evidence type="ECO:0000259" key="2">
    <source>
        <dbReference type="PROSITE" id="PS50202"/>
    </source>
</evidence>
<dbReference type="WBParaSite" id="PgB01_g191_t01">
    <property type="protein sequence ID" value="PgB01_g191_t01"/>
    <property type="gene ID" value="PgB01_g191"/>
</dbReference>
<reference evidence="4" key="1">
    <citation type="submission" date="2022-11" db="UniProtKB">
        <authorList>
            <consortium name="WormBaseParasite"/>
        </authorList>
    </citation>
    <scope>IDENTIFICATION</scope>
</reference>
<keyword evidence="3" id="KW-1185">Reference proteome</keyword>
<dbReference type="Gene3D" id="2.60.40.10">
    <property type="entry name" value="Immunoglobulins"/>
    <property type="match status" value="1"/>
</dbReference>
<dbReference type="Proteomes" id="UP000887569">
    <property type="component" value="Unplaced"/>
</dbReference>
<dbReference type="SUPFAM" id="SSF49354">
    <property type="entry name" value="PapD-like"/>
    <property type="match status" value="1"/>
</dbReference>
<sequence>SLVVLPRSTINFDEENISQLVLMNVGKLPILFKFQTNNVDIFCCKPVIGRILPNRQIPIIILLKWWKIDENIDRKFVNRFRLLSCDDMRSLSTHNEIDKYWRIRERVGLSPNRSKDIVHYMDVTINWEYFLEYKRNANKRCVVSTQNTGSTRKYSRDYSLSEIDVQLDTMS</sequence>
<feature type="domain" description="MSP" evidence="2">
    <location>
        <begin position="1"/>
        <end position="119"/>
    </location>
</feature>
<keyword evidence="1" id="KW-0963">Cytoplasm</keyword>
<proteinExistence type="predicted"/>
<dbReference type="InterPro" id="IPR008962">
    <property type="entry name" value="PapD-like_sf"/>
</dbReference>
<comment type="function">
    <text evidence="1">Central component in molecular interactions underlying sperm crawling. Forms an extensive filament system that extends from sperm villipoda, along the leading edge of the pseudopod.</text>
</comment>
<evidence type="ECO:0000313" key="4">
    <source>
        <dbReference type="WBParaSite" id="PgB01_g191_t01"/>
    </source>
</evidence>
<accession>A0A914ZEZ0</accession>
<protein>
    <recommendedName>
        <fullName evidence="1">Major sperm protein</fullName>
    </recommendedName>
</protein>